<dbReference type="GO" id="GO:0005886">
    <property type="term" value="C:plasma membrane"/>
    <property type="evidence" value="ECO:0007669"/>
    <property type="project" value="TreeGrafter"/>
</dbReference>
<dbReference type="SMART" id="SM00408">
    <property type="entry name" value="IGc2"/>
    <property type="match status" value="2"/>
</dbReference>
<protein>
    <recommendedName>
        <fullName evidence="15">Ig-like domain-containing protein</fullName>
    </recommendedName>
</protein>
<dbReference type="PROSITE" id="PS51257">
    <property type="entry name" value="PROKAR_LIPOPROTEIN"/>
    <property type="match status" value="1"/>
</dbReference>
<accession>A0A6J8AFH8</accession>
<keyword evidence="4" id="KW-0862">Zinc</keyword>
<feature type="compositionally biased region" description="Acidic residues" evidence="10">
    <location>
        <begin position="431"/>
        <end position="444"/>
    </location>
</feature>
<gene>
    <name evidence="13" type="ORF">MCOR_7323</name>
</gene>
<keyword evidence="2" id="KW-0479">Metal-binding</keyword>
<sequence length="858" mass="97044">MADSSRSKPDAEIIKCGICLSAFTNPLLLGCFHIVCTPCITKLAEVSLQNLAKFVKPGETIVLECITDKNATMIWSYLKTIKSAEITLTEDTFVNPIYIAKVNLTGNRYLGEYFLKIINVSSQDEGKYGCYQRGHEFSIVQVNLHIEVAPNKLIILTQHKDGIINETEGQVLNITCLAIGGNTKGNISWINVSDVLSHFTELTEWPFVYLKFTTDYKQHGKNLKCGVTHALLSGQLEVSVTFNVLYKPKIYISRYPTGNIDEGQQMKLACLEKSNPPKTNITWIKDGIIVSSNPIYEKTNVNTNDSGNYSCIVFNSLGKEVEDIVIFVNKSNDKYNDDFLDLKSFLCFGILTLSFLLLVVSAICNICIHLHCKKLSRVSSQTVNNDGSGVNIEMTDINNGYHTINEEDSRQEDNEVENQAEIQRTNYSSSDDSDDQSAESDADETGLRELNDYVNPYCTMIHNTVEVHIYKTLDVENNDSNNTVVNLNRALQRSLRPATNIHEVWNPGERRGFESAELQQRLMEGSKYDTGMGPHQVSRFFTNLNYPGICQTSLKKREREVFEPIKQVAKRSVDDSLEEEKKASERFRELLDLDLRSTDCIICSYWEGKGKEQALHNFTRNLCGTSKTMEIVVWDENVLMYMTTVLATVIMNVENHECKNYVLSASDQSLIDMMKHYLHTSRKDKCPPPSETSNSGFYIMASCGNNYKSKGGGVNYLCLPNDPENGQHQSYSKNEEVYGSEYRLGSSVKPSRWSESMNNKEVPCSVCYKKHRSTVLMIPGRMTCYKGWNSEYNGYLMSDHSTHYRRDYACVDIKAEPLDNKNGDEHGAYFYPLRTKCGSLRCPPYTNEADVLCVVCSK</sequence>
<dbReference type="InterPro" id="IPR051275">
    <property type="entry name" value="Cell_adhesion_signaling"/>
</dbReference>
<dbReference type="InterPro" id="IPR049012">
    <property type="entry name" value="Mutator_transp_dom"/>
</dbReference>
<dbReference type="AlphaFoldDB" id="A0A6J8AFH8"/>
<feature type="domain" description="Ig-like" evidence="12">
    <location>
        <begin position="248"/>
        <end position="322"/>
    </location>
</feature>
<keyword evidence="3 9" id="KW-0863">Zinc-finger</keyword>
<organism evidence="13 14">
    <name type="scientific">Mytilus coruscus</name>
    <name type="common">Sea mussel</name>
    <dbReference type="NCBI Taxonomy" id="42192"/>
    <lineage>
        <taxon>Eukaryota</taxon>
        <taxon>Metazoa</taxon>
        <taxon>Spiralia</taxon>
        <taxon>Lophotrochozoa</taxon>
        <taxon>Mollusca</taxon>
        <taxon>Bivalvia</taxon>
        <taxon>Autobranchia</taxon>
        <taxon>Pteriomorphia</taxon>
        <taxon>Mytilida</taxon>
        <taxon>Mytiloidea</taxon>
        <taxon>Mytilidae</taxon>
        <taxon>Mytilinae</taxon>
        <taxon>Mytilus</taxon>
    </lineage>
</organism>
<evidence type="ECO:0000256" key="1">
    <source>
        <dbReference type="ARBA" id="ARBA00004479"/>
    </source>
</evidence>
<dbReference type="OrthoDB" id="6086925at2759"/>
<dbReference type="SUPFAM" id="SSF48726">
    <property type="entry name" value="Immunoglobulin"/>
    <property type="match status" value="3"/>
</dbReference>
<dbReference type="InterPro" id="IPR003598">
    <property type="entry name" value="Ig_sub2"/>
</dbReference>
<dbReference type="GO" id="GO:0098609">
    <property type="term" value="P:cell-cell adhesion"/>
    <property type="evidence" value="ECO:0007669"/>
    <property type="project" value="TreeGrafter"/>
</dbReference>
<dbReference type="PROSITE" id="PS50835">
    <property type="entry name" value="IG_LIKE"/>
    <property type="match status" value="2"/>
</dbReference>
<dbReference type="PANTHER" id="PTHR11640">
    <property type="entry name" value="NEPHRIN"/>
    <property type="match status" value="1"/>
</dbReference>
<dbReference type="InterPro" id="IPR013083">
    <property type="entry name" value="Znf_RING/FYVE/PHD"/>
</dbReference>
<evidence type="ECO:0000259" key="11">
    <source>
        <dbReference type="PROSITE" id="PS50089"/>
    </source>
</evidence>
<dbReference type="PANTHER" id="PTHR11640:SF31">
    <property type="entry name" value="IRREGULAR CHIASM C-ROUGHEST PROTEIN-RELATED"/>
    <property type="match status" value="1"/>
</dbReference>
<dbReference type="EMBL" id="CACVKT020001360">
    <property type="protein sequence ID" value="CAC5367412.1"/>
    <property type="molecule type" value="Genomic_DNA"/>
</dbReference>
<feature type="domain" description="RING-type" evidence="11">
    <location>
        <begin position="16"/>
        <end position="69"/>
    </location>
</feature>
<evidence type="ECO:0000256" key="3">
    <source>
        <dbReference type="ARBA" id="ARBA00022771"/>
    </source>
</evidence>
<evidence type="ECO:0000313" key="14">
    <source>
        <dbReference type="Proteomes" id="UP000507470"/>
    </source>
</evidence>
<dbReference type="InterPro" id="IPR001841">
    <property type="entry name" value="Znf_RING"/>
</dbReference>
<feature type="region of interest" description="Disordered" evidence="10">
    <location>
        <begin position="424"/>
        <end position="446"/>
    </location>
</feature>
<dbReference type="InterPro" id="IPR036179">
    <property type="entry name" value="Ig-like_dom_sf"/>
</dbReference>
<dbReference type="Proteomes" id="UP000507470">
    <property type="component" value="Unassembled WGS sequence"/>
</dbReference>
<dbReference type="Pfam" id="PF20700">
    <property type="entry name" value="Mutator"/>
    <property type="match status" value="1"/>
</dbReference>
<dbReference type="InterPro" id="IPR003599">
    <property type="entry name" value="Ig_sub"/>
</dbReference>
<keyword evidence="8" id="KW-0393">Immunoglobulin domain</keyword>
<evidence type="ECO:0000256" key="6">
    <source>
        <dbReference type="ARBA" id="ARBA00023157"/>
    </source>
</evidence>
<evidence type="ECO:0000256" key="9">
    <source>
        <dbReference type="PROSITE-ProRule" id="PRU00175"/>
    </source>
</evidence>
<keyword evidence="6" id="KW-1015">Disulfide bond</keyword>
<proteinExistence type="predicted"/>
<keyword evidence="7" id="KW-0325">Glycoprotein</keyword>
<reference evidence="13 14" key="1">
    <citation type="submission" date="2020-06" db="EMBL/GenBank/DDBJ databases">
        <authorList>
            <person name="Li R."/>
            <person name="Bekaert M."/>
        </authorList>
    </citation>
    <scope>NUCLEOTIDE SEQUENCE [LARGE SCALE GENOMIC DNA]</scope>
    <source>
        <strain evidence="14">wild</strain>
    </source>
</reference>
<feature type="domain" description="Ig-like" evidence="12">
    <location>
        <begin position="150"/>
        <end position="241"/>
    </location>
</feature>
<dbReference type="InterPro" id="IPR007110">
    <property type="entry name" value="Ig-like_dom"/>
</dbReference>
<dbReference type="InterPro" id="IPR013783">
    <property type="entry name" value="Ig-like_fold"/>
</dbReference>
<dbReference type="SUPFAM" id="SSF57850">
    <property type="entry name" value="RING/U-box"/>
    <property type="match status" value="1"/>
</dbReference>
<keyword evidence="5" id="KW-0472">Membrane</keyword>
<dbReference type="PROSITE" id="PS00518">
    <property type="entry name" value="ZF_RING_1"/>
    <property type="match status" value="1"/>
</dbReference>
<dbReference type="Gene3D" id="2.60.40.10">
    <property type="entry name" value="Immunoglobulins"/>
    <property type="match status" value="3"/>
</dbReference>
<keyword evidence="14" id="KW-1185">Reference proteome</keyword>
<dbReference type="GO" id="GO:0008270">
    <property type="term" value="F:zinc ion binding"/>
    <property type="evidence" value="ECO:0007669"/>
    <property type="project" value="UniProtKB-KW"/>
</dbReference>
<evidence type="ECO:0000313" key="13">
    <source>
        <dbReference type="EMBL" id="CAC5367412.1"/>
    </source>
</evidence>
<dbReference type="PROSITE" id="PS50089">
    <property type="entry name" value="ZF_RING_2"/>
    <property type="match status" value="1"/>
</dbReference>
<dbReference type="CDD" id="cd16449">
    <property type="entry name" value="RING-HC"/>
    <property type="match status" value="1"/>
</dbReference>
<dbReference type="GO" id="GO:0005911">
    <property type="term" value="C:cell-cell junction"/>
    <property type="evidence" value="ECO:0007669"/>
    <property type="project" value="TreeGrafter"/>
</dbReference>
<evidence type="ECO:0008006" key="15">
    <source>
        <dbReference type="Google" id="ProtNLM"/>
    </source>
</evidence>
<evidence type="ECO:0000256" key="4">
    <source>
        <dbReference type="ARBA" id="ARBA00022833"/>
    </source>
</evidence>
<dbReference type="Pfam" id="PF13895">
    <property type="entry name" value="Ig_2"/>
    <property type="match status" value="1"/>
</dbReference>
<evidence type="ECO:0000256" key="5">
    <source>
        <dbReference type="ARBA" id="ARBA00023136"/>
    </source>
</evidence>
<name>A0A6J8AFH8_MYTCO</name>
<comment type="subcellular location">
    <subcellularLocation>
        <location evidence="1">Membrane</location>
        <topology evidence="1">Single-pass type I membrane protein</topology>
    </subcellularLocation>
</comment>
<dbReference type="InterPro" id="IPR017907">
    <property type="entry name" value="Znf_RING_CS"/>
</dbReference>
<dbReference type="Gene3D" id="3.30.40.10">
    <property type="entry name" value="Zinc/RING finger domain, C3HC4 (zinc finger)"/>
    <property type="match status" value="1"/>
</dbReference>
<dbReference type="SMART" id="SM00409">
    <property type="entry name" value="IG"/>
    <property type="match status" value="3"/>
</dbReference>
<dbReference type="GO" id="GO:0050839">
    <property type="term" value="F:cell adhesion molecule binding"/>
    <property type="evidence" value="ECO:0007669"/>
    <property type="project" value="TreeGrafter"/>
</dbReference>
<evidence type="ECO:0000256" key="2">
    <source>
        <dbReference type="ARBA" id="ARBA00022723"/>
    </source>
</evidence>
<evidence type="ECO:0000259" key="12">
    <source>
        <dbReference type="PROSITE" id="PS50835"/>
    </source>
</evidence>
<evidence type="ECO:0000256" key="7">
    <source>
        <dbReference type="ARBA" id="ARBA00023180"/>
    </source>
</evidence>
<evidence type="ECO:0000256" key="8">
    <source>
        <dbReference type="ARBA" id="ARBA00023319"/>
    </source>
</evidence>
<evidence type="ECO:0000256" key="10">
    <source>
        <dbReference type="SAM" id="MobiDB-lite"/>
    </source>
</evidence>